<dbReference type="EMBL" id="JBHRTL010000031">
    <property type="protein sequence ID" value="MFC3156951.1"/>
    <property type="molecule type" value="Genomic_DNA"/>
</dbReference>
<evidence type="ECO:0000256" key="2">
    <source>
        <dbReference type="ARBA" id="ARBA00019841"/>
    </source>
</evidence>
<reference evidence="10" key="1">
    <citation type="journal article" date="2019" name="Int. J. Syst. Evol. Microbiol.">
        <title>The Global Catalogue of Microorganisms (GCM) 10K type strain sequencing project: providing services to taxonomists for standard genome sequencing and annotation.</title>
        <authorList>
            <consortium name="The Broad Institute Genomics Platform"/>
            <consortium name="The Broad Institute Genome Sequencing Center for Infectious Disease"/>
            <person name="Wu L."/>
            <person name="Ma J."/>
        </authorList>
    </citation>
    <scope>NUCLEOTIDE SEQUENCE [LARGE SCALE GENOMIC DNA]</scope>
    <source>
        <strain evidence="10">KCTC 52141</strain>
    </source>
</reference>
<keyword evidence="3" id="KW-0540">Nuclease</keyword>
<evidence type="ECO:0000256" key="1">
    <source>
        <dbReference type="ARBA" id="ARBA00005915"/>
    </source>
</evidence>
<dbReference type="Gene3D" id="3.90.1640.30">
    <property type="match status" value="1"/>
</dbReference>
<comment type="similarity">
    <text evidence="1">Belongs to the RecJ family.</text>
</comment>
<dbReference type="Proteomes" id="UP001595548">
    <property type="component" value="Unassembled WGS sequence"/>
</dbReference>
<dbReference type="Pfam" id="PF02272">
    <property type="entry name" value="DHHA1"/>
    <property type="match status" value="1"/>
</dbReference>
<dbReference type="Gene3D" id="3.10.310.30">
    <property type="match status" value="1"/>
</dbReference>
<evidence type="ECO:0000259" key="6">
    <source>
        <dbReference type="Pfam" id="PF01368"/>
    </source>
</evidence>
<dbReference type="PANTHER" id="PTHR30255">
    <property type="entry name" value="SINGLE-STRANDED-DNA-SPECIFIC EXONUCLEASE RECJ"/>
    <property type="match status" value="1"/>
</dbReference>
<evidence type="ECO:0000259" key="7">
    <source>
        <dbReference type="Pfam" id="PF02272"/>
    </source>
</evidence>
<feature type="domain" description="RecJ OB" evidence="8">
    <location>
        <begin position="467"/>
        <end position="570"/>
    </location>
</feature>
<dbReference type="GO" id="GO:0004527">
    <property type="term" value="F:exonuclease activity"/>
    <property type="evidence" value="ECO:0007669"/>
    <property type="project" value="UniProtKB-KW"/>
</dbReference>
<dbReference type="InterPro" id="IPR004610">
    <property type="entry name" value="RecJ"/>
</dbReference>
<dbReference type="InterPro" id="IPR041122">
    <property type="entry name" value="RecJ_OB"/>
</dbReference>
<organism evidence="9 10">
    <name type="scientific">Gilvimarinus japonicus</name>
    <dbReference type="NCBI Taxonomy" id="1796469"/>
    <lineage>
        <taxon>Bacteria</taxon>
        <taxon>Pseudomonadati</taxon>
        <taxon>Pseudomonadota</taxon>
        <taxon>Gammaproteobacteria</taxon>
        <taxon>Cellvibrionales</taxon>
        <taxon>Cellvibrionaceae</taxon>
        <taxon>Gilvimarinus</taxon>
    </lineage>
</organism>
<evidence type="ECO:0000259" key="8">
    <source>
        <dbReference type="Pfam" id="PF17768"/>
    </source>
</evidence>
<keyword evidence="5 9" id="KW-0269">Exonuclease</keyword>
<evidence type="ECO:0000256" key="4">
    <source>
        <dbReference type="ARBA" id="ARBA00022801"/>
    </source>
</evidence>
<dbReference type="PANTHER" id="PTHR30255:SF2">
    <property type="entry name" value="SINGLE-STRANDED-DNA-SPECIFIC EXONUCLEASE RECJ"/>
    <property type="match status" value="1"/>
</dbReference>
<dbReference type="InterPro" id="IPR038763">
    <property type="entry name" value="DHH_sf"/>
</dbReference>
<dbReference type="Pfam" id="PF01368">
    <property type="entry name" value="DHH"/>
    <property type="match status" value="1"/>
</dbReference>
<sequence>MKKLIKQRTAQAEFNSDQLPALLRRIYSARGVRDERELALTLKELLKPTMKGLPEAASLLADAVVADARILIVGDFDCDGATSSALAVLALKAMGAHQVDFLVPNRFEYGYGLTPEIVAVAAEREPDLIVTVDNGISSVEGVIAAQALGIAVLVTDHHLPGAELPTAEAIVNPNQPGCDFPSKNLAGVGVIFYVLNALRRELSSIGWFAEAGIKEPNMAQYLDLVALGTVADVVPLDHNNRILVEQGLQRIRAGAARPGILALLEVAGRGRERLVAADLGFALGPRLNAAGRLDDMSIGIQCLLSDDLMAARELAVALDDFNRDRKAIESGMQREALQMLDGLDVDEGGELPWGLCLYDARWHQGVIGILASRIKDRHHRPVIVFADADDGASIKGSARSIPGLHIRDALDAVAARHPELLHKFGGHAMAAGMSLAKEDFTAFANAFDAEVRRQLNDDDLQAVVLSDGTLSETEFDLALAQQLRAAGPWGQHFPEPLFDGEFKLVQQRIVGEKHLKLVLAPEANDQAVIDAIAFNVDLEVWPSSATTHVRAAFKLDVNEYRGRQSLQLLLDYIEPLN</sequence>
<dbReference type="InterPro" id="IPR051673">
    <property type="entry name" value="SSDNA_exonuclease_RecJ"/>
</dbReference>
<keyword evidence="4" id="KW-0378">Hydrolase</keyword>
<evidence type="ECO:0000256" key="3">
    <source>
        <dbReference type="ARBA" id="ARBA00022722"/>
    </source>
</evidence>
<dbReference type="RefSeq" id="WP_382418453.1">
    <property type="nucleotide sequence ID" value="NZ_AP031500.1"/>
</dbReference>
<dbReference type="SUPFAM" id="SSF64182">
    <property type="entry name" value="DHH phosphoesterases"/>
    <property type="match status" value="1"/>
</dbReference>
<feature type="domain" description="DDH" evidence="6">
    <location>
        <begin position="69"/>
        <end position="229"/>
    </location>
</feature>
<dbReference type="Pfam" id="PF17768">
    <property type="entry name" value="RecJ_OB"/>
    <property type="match status" value="1"/>
</dbReference>
<keyword evidence="10" id="KW-1185">Reference proteome</keyword>
<dbReference type="InterPro" id="IPR003156">
    <property type="entry name" value="DHHA1_dom"/>
</dbReference>
<dbReference type="NCBIfam" id="TIGR00644">
    <property type="entry name" value="recJ"/>
    <property type="match status" value="1"/>
</dbReference>
<feature type="domain" description="DHHA1" evidence="7">
    <location>
        <begin position="358"/>
        <end position="451"/>
    </location>
</feature>
<dbReference type="InterPro" id="IPR001667">
    <property type="entry name" value="DDH_dom"/>
</dbReference>
<evidence type="ECO:0000313" key="9">
    <source>
        <dbReference type="EMBL" id="MFC3156951.1"/>
    </source>
</evidence>
<gene>
    <name evidence="9" type="primary">recJ</name>
    <name evidence="9" type="ORF">ACFOEB_17210</name>
</gene>
<protein>
    <recommendedName>
        <fullName evidence="2">Single-stranded-DNA-specific exonuclease RecJ</fullName>
    </recommendedName>
</protein>
<accession>A0ABV7HWE8</accession>
<proteinExistence type="inferred from homology"/>
<evidence type="ECO:0000313" key="10">
    <source>
        <dbReference type="Proteomes" id="UP001595548"/>
    </source>
</evidence>
<evidence type="ECO:0000256" key="5">
    <source>
        <dbReference type="ARBA" id="ARBA00022839"/>
    </source>
</evidence>
<name>A0ABV7HWE8_9GAMM</name>
<comment type="caution">
    <text evidence="9">The sequence shown here is derived from an EMBL/GenBank/DDBJ whole genome shotgun (WGS) entry which is preliminary data.</text>
</comment>